<name>A0A6G4WTH2_9ACTN</name>
<reference evidence="1 2" key="1">
    <citation type="submission" date="2020-02" db="EMBL/GenBank/DDBJ databases">
        <title>Whole-genome analyses of novel actinobacteria.</title>
        <authorList>
            <person name="Sahin N."/>
            <person name="Tatar D."/>
        </authorList>
    </citation>
    <scope>NUCLEOTIDE SEQUENCE [LARGE SCALE GENOMIC DNA]</scope>
    <source>
        <strain evidence="1 2">SB3404</strain>
    </source>
</reference>
<dbReference type="Proteomes" id="UP000477722">
    <property type="component" value="Unassembled WGS sequence"/>
</dbReference>
<proteinExistence type="predicted"/>
<gene>
    <name evidence="1" type="ORF">G5C65_05635</name>
</gene>
<protein>
    <recommendedName>
        <fullName evidence="3">Homeodomain-like domain-containing protein</fullName>
    </recommendedName>
</protein>
<evidence type="ECO:0000313" key="1">
    <source>
        <dbReference type="EMBL" id="NGO67844.1"/>
    </source>
</evidence>
<organism evidence="1 2">
    <name type="scientific">Streptomyces boncukensis</name>
    <dbReference type="NCBI Taxonomy" id="2711219"/>
    <lineage>
        <taxon>Bacteria</taxon>
        <taxon>Bacillati</taxon>
        <taxon>Actinomycetota</taxon>
        <taxon>Actinomycetes</taxon>
        <taxon>Kitasatosporales</taxon>
        <taxon>Streptomycetaceae</taxon>
        <taxon>Streptomyces</taxon>
    </lineage>
</organism>
<keyword evidence="2" id="KW-1185">Reference proteome</keyword>
<accession>A0A6G4WTH2</accession>
<dbReference type="EMBL" id="JAAKZZ010000034">
    <property type="protein sequence ID" value="NGO67844.1"/>
    <property type="molecule type" value="Genomic_DNA"/>
</dbReference>
<dbReference type="AlphaFoldDB" id="A0A6G4WTH2"/>
<evidence type="ECO:0008006" key="3">
    <source>
        <dbReference type="Google" id="ProtNLM"/>
    </source>
</evidence>
<comment type="caution">
    <text evidence="1">The sequence shown here is derived from an EMBL/GenBank/DDBJ whole genome shotgun (WGS) entry which is preliminary data.</text>
</comment>
<dbReference type="RefSeq" id="WP_165297502.1">
    <property type="nucleotide sequence ID" value="NZ_JAAKZZ010000034.1"/>
</dbReference>
<sequence>MMLPGATWHRGIDLIAVERAKSGRGDPPVLTEEEQRYACREMTDEGLSASFIADRLGVAQRTVTRWRDADARPESGDAG</sequence>
<evidence type="ECO:0000313" key="2">
    <source>
        <dbReference type="Proteomes" id="UP000477722"/>
    </source>
</evidence>